<feature type="transmembrane region" description="Helical" evidence="5">
    <location>
        <begin position="6"/>
        <end position="27"/>
    </location>
</feature>
<dbReference type="Pfam" id="PF01343">
    <property type="entry name" value="Peptidase_S49"/>
    <property type="match status" value="1"/>
</dbReference>
<dbReference type="EMBL" id="AP011526">
    <property type="protein sequence ID" value="BAP61365.1"/>
    <property type="molecule type" value="Genomic_DNA"/>
</dbReference>
<dbReference type="InterPro" id="IPR047272">
    <property type="entry name" value="S49_SppA_C"/>
</dbReference>
<keyword evidence="5" id="KW-0472">Membrane</keyword>
<feature type="domain" description="Peptidase S49" evidence="6">
    <location>
        <begin position="106"/>
        <end position="254"/>
    </location>
</feature>
<evidence type="ECO:0000256" key="2">
    <source>
        <dbReference type="ARBA" id="ARBA00022670"/>
    </source>
</evidence>
<evidence type="ECO:0000256" key="1">
    <source>
        <dbReference type="ARBA" id="ARBA00008683"/>
    </source>
</evidence>
<dbReference type="Gene3D" id="3.90.226.10">
    <property type="entry name" value="2-enoyl-CoA Hydratase, Chain A, domain 1"/>
    <property type="match status" value="1"/>
</dbReference>
<organism evidence="7 8">
    <name type="scientific">Methanococcus maripaludis KA1</name>
    <dbReference type="NCBI Taxonomy" id="637914"/>
    <lineage>
        <taxon>Archaea</taxon>
        <taxon>Methanobacteriati</taxon>
        <taxon>Methanobacteriota</taxon>
        <taxon>Methanomada group</taxon>
        <taxon>Methanococci</taxon>
        <taxon>Methanococcales</taxon>
        <taxon>Methanococcaceae</taxon>
        <taxon>Methanococcus</taxon>
    </lineage>
</organism>
<keyword evidence="2" id="KW-0645">Protease</keyword>
<gene>
    <name evidence="7" type="ORF">MMKA1_12480</name>
</gene>
<comment type="similarity">
    <text evidence="1">Belongs to the peptidase S49 family.</text>
</comment>
<evidence type="ECO:0000256" key="4">
    <source>
        <dbReference type="ARBA" id="ARBA00022825"/>
    </source>
</evidence>
<dbReference type="NCBIfam" id="TIGR00706">
    <property type="entry name" value="SppA_dom"/>
    <property type="match status" value="1"/>
</dbReference>
<proteinExistence type="inferred from homology"/>
<evidence type="ECO:0000313" key="8">
    <source>
        <dbReference type="Proteomes" id="UP000264208"/>
    </source>
</evidence>
<keyword evidence="5" id="KW-1133">Transmembrane helix</keyword>
<dbReference type="KEGG" id="mmak:MMKA1_12480"/>
<keyword evidence="5" id="KW-0812">Transmembrane</keyword>
<keyword evidence="4" id="KW-0720">Serine protease</keyword>
<evidence type="ECO:0000256" key="5">
    <source>
        <dbReference type="SAM" id="Phobius"/>
    </source>
</evidence>
<dbReference type="EC" id="3.4.21.-" evidence="7"/>
<evidence type="ECO:0000259" key="6">
    <source>
        <dbReference type="Pfam" id="PF01343"/>
    </source>
</evidence>
<dbReference type="InterPro" id="IPR004635">
    <property type="entry name" value="Pept_S49_SppA"/>
</dbReference>
<accession>A0A2Z5PIE8</accession>
<dbReference type="Gene3D" id="6.20.330.10">
    <property type="match status" value="1"/>
</dbReference>
<evidence type="ECO:0000256" key="3">
    <source>
        <dbReference type="ARBA" id="ARBA00022801"/>
    </source>
</evidence>
<name>A0A2Z5PIE8_METMI</name>
<dbReference type="CDD" id="cd07023">
    <property type="entry name" value="S49_Sppa_N_C"/>
    <property type="match status" value="1"/>
</dbReference>
<sequence>MLKKIYYYSIAVFLIIAILMVGLLVFVSSDGISSKNIALINIDGIITLESSDSGLFSSIQPGVNDYVEWLDDAENNDNIKAVIIKINSPGGGAVASEKLSRKIKEVSEKKPVVAYIENMGASAAYQSASSTNYIVAERQAVVGSIGVRMELIHYYGLMEKLGINTTSITGGKYKDIGTPTRSMTEEEYAMLESMVNESYYEFVSWVAENRNMTINETLEVADGKIYSGTQAQRVGLVDMTGTENDAVDMAVKLGNITNPDIYEYGKTSSASLFGMTFNDCLYSFGYGLGMGLSENLNTEESFKSYQVYY</sequence>
<dbReference type="GO" id="GO:0008236">
    <property type="term" value="F:serine-type peptidase activity"/>
    <property type="evidence" value="ECO:0007669"/>
    <property type="project" value="UniProtKB-KW"/>
</dbReference>
<dbReference type="GO" id="GO:0006508">
    <property type="term" value="P:proteolysis"/>
    <property type="evidence" value="ECO:0007669"/>
    <property type="project" value="UniProtKB-KW"/>
</dbReference>
<evidence type="ECO:0000313" key="7">
    <source>
        <dbReference type="EMBL" id="BAP61365.1"/>
    </source>
</evidence>
<dbReference type="InterPro" id="IPR002142">
    <property type="entry name" value="Peptidase_S49"/>
</dbReference>
<dbReference type="Proteomes" id="UP000264208">
    <property type="component" value="Chromosome"/>
</dbReference>
<keyword evidence="3 7" id="KW-0378">Hydrolase</keyword>
<dbReference type="PANTHER" id="PTHR42987:SF4">
    <property type="entry name" value="PROTEASE SOHB-RELATED"/>
    <property type="match status" value="1"/>
</dbReference>
<dbReference type="AlphaFoldDB" id="A0A2Z5PIE8"/>
<reference evidence="7 8" key="1">
    <citation type="submission" date="2009-06" db="EMBL/GenBank/DDBJ databases">
        <title>Molecular Evidence for Microbiologically Influenced Corrosion from genome of Methanogen.</title>
        <authorList>
            <person name="Ito N."/>
            <person name="Tsurumaru H."/>
            <person name="Shimizu A."/>
            <person name="Harada T."/>
            <person name="Hosoyama A."/>
            <person name="Horikawa H."/>
            <person name="Wakai S."/>
            <person name="Sasaki K."/>
            <person name="Nishijima K."/>
            <person name="Ataku H."/>
            <person name="Yamazaki J."/>
            <person name="Mise M."/>
            <person name="Yamazaki S."/>
            <person name="Tanikawa S."/>
            <person name="Harayama S."/>
            <person name="Fujita N."/>
        </authorList>
    </citation>
    <scope>NUCLEOTIDE SEQUENCE [LARGE SCALE GENOMIC DNA]</scope>
    <source>
        <strain evidence="8">KA1 ( NBRC 102054)</strain>
    </source>
</reference>
<dbReference type="InterPro" id="IPR029045">
    <property type="entry name" value="ClpP/crotonase-like_dom_sf"/>
</dbReference>
<dbReference type="SUPFAM" id="SSF52096">
    <property type="entry name" value="ClpP/crotonase"/>
    <property type="match status" value="1"/>
</dbReference>
<dbReference type="PANTHER" id="PTHR42987">
    <property type="entry name" value="PEPTIDASE S49"/>
    <property type="match status" value="1"/>
</dbReference>
<protein>
    <submittedName>
        <fullName evidence="7">Peptidase</fullName>
        <ecNumber evidence="7">3.4.21.-</ecNumber>
    </submittedName>
</protein>